<dbReference type="AlphaFoldDB" id="Q11IH8"/>
<feature type="transmembrane region" description="Helical" evidence="6">
    <location>
        <begin position="110"/>
        <end position="133"/>
    </location>
</feature>
<dbReference type="InterPro" id="IPR001123">
    <property type="entry name" value="LeuE-type"/>
</dbReference>
<feature type="transmembrane region" description="Helical" evidence="6">
    <location>
        <begin position="41"/>
        <end position="66"/>
    </location>
</feature>
<feature type="transmembrane region" description="Helical" evidence="6">
    <location>
        <begin position="72"/>
        <end position="89"/>
    </location>
</feature>
<evidence type="ECO:0000256" key="6">
    <source>
        <dbReference type="SAM" id="Phobius"/>
    </source>
</evidence>
<evidence type="ECO:0000256" key="1">
    <source>
        <dbReference type="ARBA" id="ARBA00004651"/>
    </source>
</evidence>
<dbReference type="EMBL" id="CP000390">
    <property type="protein sequence ID" value="ABG62797.1"/>
    <property type="molecule type" value="Genomic_DNA"/>
</dbReference>
<dbReference type="KEGG" id="mes:Meso_1401"/>
<accession>Q11IH8</accession>
<dbReference type="HOGENOM" id="CLU_079569_2_3_5"/>
<evidence type="ECO:0000256" key="2">
    <source>
        <dbReference type="ARBA" id="ARBA00022475"/>
    </source>
</evidence>
<feature type="transmembrane region" description="Helical" evidence="6">
    <location>
        <begin position="6"/>
        <end position="29"/>
    </location>
</feature>
<organism evidence="7">
    <name type="scientific">Chelativorans sp. (strain BNC1)</name>
    <dbReference type="NCBI Taxonomy" id="266779"/>
    <lineage>
        <taxon>Bacteria</taxon>
        <taxon>Pseudomonadati</taxon>
        <taxon>Pseudomonadota</taxon>
        <taxon>Alphaproteobacteria</taxon>
        <taxon>Hyphomicrobiales</taxon>
        <taxon>Phyllobacteriaceae</taxon>
        <taxon>Chelativorans</taxon>
    </lineage>
</organism>
<keyword evidence="5 6" id="KW-0472">Membrane</keyword>
<dbReference type="GO" id="GO:0005886">
    <property type="term" value="C:plasma membrane"/>
    <property type="evidence" value="ECO:0007669"/>
    <property type="project" value="UniProtKB-SubCell"/>
</dbReference>
<comment type="subcellular location">
    <subcellularLocation>
        <location evidence="1">Cell membrane</location>
        <topology evidence="1">Multi-pass membrane protein</topology>
    </subcellularLocation>
</comment>
<keyword evidence="3 6" id="KW-0812">Transmembrane</keyword>
<dbReference type="eggNOG" id="COG1280">
    <property type="taxonomic scope" value="Bacteria"/>
</dbReference>
<proteinExistence type="predicted"/>
<dbReference type="PANTHER" id="PTHR30086">
    <property type="entry name" value="ARGININE EXPORTER PROTEIN ARGO"/>
    <property type="match status" value="1"/>
</dbReference>
<evidence type="ECO:0000256" key="5">
    <source>
        <dbReference type="ARBA" id="ARBA00023136"/>
    </source>
</evidence>
<protein>
    <submittedName>
        <fullName evidence="7">Lysine exporter protein (LYSE/YGGA)</fullName>
    </submittedName>
</protein>
<evidence type="ECO:0000313" key="7">
    <source>
        <dbReference type="EMBL" id="ABG62797.1"/>
    </source>
</evidence>
<feature type="transmembrane region" description="Helical" evidence="6">
    <location>
        <begin position="145"/>
        <end position="171"/>
    </location>
</feature>
<dbReference type="GO" id="GO:0015171">
    <property type="term" value="F:amino acid transmembrane transporter activity"/>
    <property type="evidence" value="ECO:0007669"/>
    <property type="project" value="TreeGrafter"/>
</dbReference>
<dbReference type="PANTHER" id="PTHR30086:SF20">
    <property type="entry name" value="ARGININE EXPORTER PROTEIN ARGO-RELATED"/>
    <property type="match status" value="1"/>
</dbReference>
<keyword evidence="4 6" id="KW-1133">Transmembrane helix</keyword>
<keyword evidence="2" id="KW-1003">Cell membrane</keyword>
<dbReference type="Pfam" id="PF01810">
    <property type="entry name" value="LysE"/>
    <property type="match status" value="1"/>
</dbReference>
<evidence type="ECO:0000256" key="4">
    <source>
        <dbReference type="ARBA" id="ARBA00022989"/>
    </source>
</evidence>
<reference evidence="7" key="1">
    <citation type="submission" date="2006-06" db="EMBL/GenBank/DDBJ databases">
        <title>Complete sequence of chromosome of Chelativorans sp. BNC1.</title>
        <authorList>
            <consortium name="US DOE Joint Genome Institute"/>
            <person name="Copeland A."/>
            <person name="Lucas S."/>
            <person name="Lapidus A."/>
            <person name="Barry K."/>
            <person name="Detter J.C."/>
            <person name="Glavina del Rio T."/>
            <person name="Hammon N."/>
            <person name="Israni S."/>
            <person name="Dalin E."/>
            <person name="Tice H."/>
            <person name="Pitluck S."/>
            <person name="Chertkov O."/>
            <person name="Brettin T."/>
            <person name="Bruce D."/>
            <person name="Han C."/>
            <person name="Tapia R."/>
            <person name="Gilna P."/>
            <person name="Schmutz J."/>
            <person name="Larimer F."/>
            <person name="Land M."/>
            <person name="Hauser L."/>
            <person name="Kyrpides N."/>
            <person name="Mikhailova N."/>
            <person name="Richardson P."/>
        </authorList>
    </citation>
    <scope>NUCLEOTIDE SEQUENCE</scope>
    <source>
        <strain evidence="7">BNC1</strain>
    </source>
</reference>
<dbReference type="PIRSF" id="PIRSF006324">
    <property type="entry name" value="LeuE"/>
    <property type="match status" value="1"/>
</dbReference>
<sequence length="204" mass="21454">MPETTALLSYTLACIAIIIVPGPTVTVIIANSIRHGARAGLLNVLGTQIGLASMLGVLALGLKAIVAGMGNLFEVVRLLGAAYLIWIGIRMWRSDGSLGMAEAPPRGDGSLILQGFVVFWSNPKTLIFFGAFIPQFINPANGTAWQALFLGAIFMFIAAVSDSFYAFAAGGAGAKLTKARVRLAERISGTCLISGGLWLALSRR</sequence>
<dbReference type="OrthoDB" id="9804822at2"/>
<name>Q11IH8_CHESB</name>
<gene>
    <name evidence="7" type="ordered locus">Meso_1401</name>
</gene>
<evidence type="ECO:0000256" key="3">
    <source>
        <dbReference type="ARBA" id="ARBA00022692"/>
    </source>
</evidence>
<dbReference type="STRING" id="266779.Meso_1401"/>
<feature type="transmembrane region" description="Helical" evidence="6">
    <location>
        <begin position="183"/>
        <end position="201"/>
    </location>
</feature>